<sequence>MNISTSSRYSQRRKPNNTTNIEEDATTLKFGPEFDLKQIGNDGNEAMLMTLNLSEARLLIKETLRHRNVNKRNVEIDENNNEDDEMYYSRDNDVLRKTQEYLAMFARFRTDSTVDSVEHLLKGSATSSLHPFEIAQLGNLACDDSEEAKTLVPSLNGKISDSELQVLLDQLRRFD</sequence>
<dbReference type="GO" id="GO:0000166">
    <property type="term" value="F:nucleotide binding"/>
    <property type="evidence" value="ECO:0007669"/>
    <property type="project" value="InterPro"/>
</dbReference>
<dbReference type="Pfam" id="PF03874">
    <property type="entry name" value="RNA_pol_Rpb4"/>
    <property type="match status" value="1"/>
</dbReference>
<dbReference type="GO" id="GO:0031369">
    <property type="term" value="F:translation initiation factor binding"/>
    <property type="evidence" value="ECO:0007669"/>
    <property type="project" value="EnsemblFungi"/>
</dbReference>
<evidence type="ECO:0000256" key="3">
    <source>
        <dbReference type="ARBA" id="ARBA00025724"/>
    </source>
</evidence>
<evidence type="ECO:0000259" key="5">
    <source>
        <dbReference type="SMART" id="SM00657"/>
    </source>
</evidence>
<dbReference type="InterPro" id="IPR006590">
    <property type="entry name" value="RNA_pol_Rpb4/RPC9_core"/>
</dbReference>
<evidence type="ECO:0000313" key="6">
    <source>
        <dbReference type="EMBL" id="ODV90390.1"/>
    </source>
</evidence>
<dbReference type="InterPro" id="IPR010997">
    <property type="entry name" value="HRDC-like_sf"/>
</dbReference>
<gene>
    <name evidence="6" type="ORF">CANCADRAFT_13541</name>
</gene>
<name>A0A1E4TF55_9ASCO</name>
<dbReference type="GO" id="GO:0003697">
    <property type="term" value="F:single-stranded DNA binding"/>
    <property type="evidence" value="ECO:0007669"/>
    <property type="project" value="EnsemblFungi"/>
</dbReference>
<feature type="region of interest" description="Disordered" evidence="4">
    <location>
        <begin position="1"/>
        <end position="21"/>
    </location>
</feature>
<dbReference type="GO" id="GO:0000288">
    <property type="term" value="P:nuclear-transcribed mRNA catabolic process, deadenylation-dependent decay"/>
    <property type="evidence" value="ECO:0007669"/>
    <property type="project" value="EnsemblFungi"/>
</dbReference>
<dbReference type="InterPro" id="IPR045222">
    <property type="entry name" value="Rpb4-like"/>
</dbReference>
<dbReference type="GO" id="GO:0003727">
    <property type="term" value="F:single-stranded RNA binding"/>
    <property type="evidence" value="ECO:0007669"/>
    <property type="project" value="EnsemblFungi"/>
</dbReference>
<evidence type="ECO:0000256" key="2">
    <source>
        <dbReference type="ARBA" id="ARBA00023242"/>
    </source>
</evidence>
<dbReference type="SMART" id="SM00657">
    <property type="entry name" value="RPOL4c"/>
    <property type="match status" value="1"/>
</dbReference>
<dbReference type="AlphaFoldDB" id="A0A1E4TF55"/>
<dbReference type="InterPro" id="IPR038324">
    <property type="entry name" value="Rpb4/RPC9_sf"/>
</dbReference>
<dbReference type="Gene3D" id="1.20.1250.40">
    <property type="match status" value="1"/>
</dbReference>
<dbReference type="SUPFAM" id="SSF47819">
    <property type="entry name" value="HRDC-like"/>
    <property type="match status" value="1"/>
</dbReference>
<dbReference type="GO" id="GO:0005665">
    <property type="term" value="C:RNA polymerase II, core complex"/>
    <property type="evidence" value="ECO:0007669"/>
    <property type="project" value="EnsemblFungi"/>
</dbReference>
<organism evidence="6 7">
    <name type="scientific">Tortispora caseinolytica NRRL Y-17796</name>
    <dbReference type="NCBI Taxonomy" id="767744"/>
    <lineage>
        <taxon>Eukaryota</taxon>
        <taxon>Fungi</taxon>
        <taxon>Dikarya</taxon>
        <taxon>Ascomycota</taxon>
        <taxon>Saccharomycotina</taxon>
        <taxon>Trigonopsidomycetes</taxon>
        <taxon>Trigonopsidales</taxon>
        <taxon>Trigonopsidaceae</taxon>
        <taxon>Tortispora</taxon>
    </lineage>
</organism>
<dbReference type="InterPro" id="IPR005574">
    <property type="entry name" value="Rpb4/RPC9"/>
</dbReference>
<dbReference type="GO" id="GO:0000932">
    <property type="term" value="C:P-body"/>
    <property type="evidence" value="ECO:0007669"/>
    <property type="project" value="EnsemblFungi"/>
</dbReference>
<accession>A0A1E4TF55</accession>
<evidence type="ECO:0000313" key="7">
    <source>
        <dbReference type="Proteomes" id="UP000095023"/>
    </source>
</evidence>
<evidence type="ECO:0000256" key="4">
    <source>
        <dbReference type="SAM" id="MobiDB-lite"/>
    </source>
</evidence>
<dbReference type="EMBL" id="KV453842">
    <property type="protein sequence ID" value="ODV90390.1"/>
    <property type="molecule type" value="Genomic_DNA"/>
</dbReference>
<dbReference type="GO" id="GO:0045948">
    <property type="term" value="P:positive regulation of translational initiation"/>
    <property type="evidence" value="ECO:0007669"/>
    <property type="project" value="EnsemblFungi"/>
</dbReference>
<keyword evidence="2" id="KW-0539">Nucleus</keyword>
<feature type="domain" description="RNA polymerase Rpb4/RPC9 core" evidence="5">
    <location>
        <begin position="41"/>
        <end position="175"/>
    </location>
</feature>
<proteinExistence type="inferred from homology"/>
<dbReference type="GO" id="GO:0003899">
    <property type="term" value="F:DNA-directed RNA polymerase activity"/>
    <property type="evidence" value="ECO:0007669"/>
    <property type="project" value="EnsemblFungi"/>
</dbReference>
<keyword evidence="7" id="KW-1185">Reference proteome</keyword>
<dbReference type="PANTHER" id="PTHR21297">
    <property type="entry name" value="DNA-DIRECTED RNA POLYMERASE II"/>
    <property type="match status" value="1"/>
</dbReference>
<feature type="non-terminal residue" evidence="6">
    <location>
        <position position="175"/>
    </location>
</feature>
<dbReference type="Proteomes" id="UP000095023">
    <property type="component" value="Unassembled WGS sequence"/>
</dbReference>
<comment type="similarity">
    <text evidence="3">Belongs to the eukaryotic RPB4 RNA polymerase subunit family.</text>
</comment>
<dbReference type="GO" id="GO:0006367">
    <property type="term" value="P:transcription initiation at RNA polymerase II promoter"/>
    <property type="evidence" value="ECO:0007669"/>
    <property type="project" value="EnsemblFungi"/>
</dbReference>
<protein>
    <recommendedName>
        <fullName evidence="5">RNA polymerase Rpb4/RPC9 core domain-containing protein</fullName>
    </recommendedName>
</protein>
<dbReference type="GO" id="GO:0006368">
    <property type="term" value="P:transcription elongation by RNA polymerase II"/>
    <property type="evidence" value="ECO:0007669"/>
    <property type="project" value="EnsemblFungi"/>
</dbReference>
<dbReference type="GO" id="GO:0003968">
    <property type="term" value="F:RNA-directed RNA polymerase activity"/>
    <property type="evidence" value="ECO:0007669"/>
    <property type="project" value="EnsemblFungi"/>
</dbReference>
<comment type="subcellular location">
    <subcellularLocation>
        <location evidence="1">Nucleus</location>
    </subcellularLocation>
</comment>
<evidence type="ECO:0000256" key="1">
    <source>
        <dbReference type="ARBA" id="ARBA00004123"/>
    </source>
</evidence>
<reference evidence="7" key="1">
    <citation type="submission" date="2016-02" db="EMBL/GenBank/DDBJ databases">
        <title>Comparative genomics of biotechnologically important yeasts.</title>
        <authorList>
            <consortium name="DOE Joint Genome Institute"/>
            <person name="Riley R."/>
            <person name="Haridas S."/>
            <person name="Wolfe K.H."/>
            <person name="Lopes M.R."/>
            <person name="Hittinger C.T."/>
            <person name="Goker M."/>
            <person name="Salamov A."/>
            <person name="Wisecaver J."/>
            <person name="Long T.M."/>
            <person name="Aerts A.L."/>
            <person name="Barry K."/>
            <person name="Choi C."/>
            <person name="Clum A."/>
            <person name="Coughlan A.Y."/>
            <person name="Deshpande S."/>
            <person name="Douglass A.P."/>
            <person name="Hanson S.J."/>
            <person name="Klenk H.-P."/>
            <person name="Labutti K."/>
            <person name="Lapidus A."/>
            <person name="Lindquist E."/>
            <person name="Lipzen A."/>
            <person name="Meier-Kolthoff J.P."/>
            <person name="Ohm R.A."/>
            <person name="Otillar R.P."/>
            <person name="Pangilinan J."/>
            <person name="Peng Y."/>
            <person name="Rokas A."/>
            <person name="Rosa C.A."/>
            <person name="Scheuner C."/>
            <person name="Sibirny A.A."/>
            <person name="Slot J.C."/>
            <person name="Stielow J.B."/>
            <person name="Sun H."/>
            <person name="Kurtzman C.P."/>
            <person name="Blackwell M."/>
            <person name="Jeffries T.W."/>
            <person name="Grigoriev I.V."/>
        </authorList>
    </citation>
    <scope>NUCLEOTIDE SEQUENCE [LARGE SCALE GENOMIC DNA]</scope>
    <source>
        <strain evidence="7">NRRL Y-17796</strain>
    </source>
</reference>
<dbReference type="GO" id="GO:1990328">
    <property type="term" value="C:RPB4-RPB7 complex"/>
    <property type="evidence" value="ECO:0007669"/>
    <property type="project" value="EnsemblFungi"/>
</dbReference>
<dbReference type="OrthoDB" id="2186918at2759"/>